<organism evidence="1">
    <name type="scientific">uncultured Caudovirales phage</name>
    <dbReference type="NCBI Taxonomy" id="2100421"/>
    <lineage>
        <taxon>Viruses</taxon>
        <taxon>Duplodnaviria</taxon>
        <taxon>Heunggongvirae</taxon>
        <taxon>Uroviricota</taxon>
        <taxon>Caudoviricetes</taxon>
        <taxon>Peduoviridae</taxon>
        <taxon>Maltschvirus</taxon>
        <taxon>Maltschvirus maltsch</taxon>
    </lineage>
</organism>
<gene>
    <name evidence="1" type="ORF">UFOVP1562_47</name>
</gene>
<sequence>MIDQNISPKAHLSFSERGWILIYQGSPLCDYKTTHEDVMRVVAHYRMTLPPVTWNGDRMEWVSTDTIEEVAP</sequence>
<proteinExistence type="predicted"/>
<reference evidence="1" key="1">
    <citation type="submission" date="2020-05" db="EMBL/GenBank/DDBJ databases">
        <authorList>
            <person name="Chiriac C."/>
            <person name="Salcher M."/>
            <person name="Ghai R."/>
            <person name="Kavagutti S V."/>
        </authorList>
    </citation>
    <scope>NUCLEOTIDE SEQUENCE</scope>
</reference>
<name>A0A6J7XFW9_9CAUD</name>
<dbReference type="EMBL" id="LR798411">
    <property type="protein sequence ID" value="CAB5230210.1"/>
    <property type="molecule type" value="Genomic_DNA"/>
</dbReference>
<protein>
    <submittedName>
        <fullName evidence="1">Uncharacterized protein</fullName>
    </submittedName>
</protein>
<evidence type="ECO:0000313" key="1">
    <source>
        <dbReference type="EMBL" id="CAB5230210.1"/>
    </source>
</evidence>
<accession>A0A6J7XFW9</accession>